<proteinExistence type="predicted"/>
<dbReference type="RefSeq" id="WP_145791761.1">
    <property type="nucleotide sequence ID" value="NZ_BAAABR010000006.1"/>
</dbReference>
<dbReference type="EMBL" id="VIVR01000001">
    <property type="protein sequence ID" value="TWE18460.1"/>
    <property type="molecule type" value="Genomic_DNA"/>
</dbReference>
<feature type="transmembrane region" description="Helical" evidence="1">
    <location>
        <begin position="46"/>
        <end position="64"/>
    </location>
</feature>
<dbReference type="AlphaFoldDB" id="A0A561ES64"/>
<feature type="transmembrane region" description="Helical" evidence="1">
    <location>
        <begin position="6"/>
        <end position="26"/>
    </location>
</feature>
<keyword evidence="1" id="KW-0812">Transmembrane</keyword>
<accession>A0A561ES64</accession>
<dbReference type="Proteomes" id="UP000318416">
    <property type="component" value="Unassembled WGS sequence"/>
</dbReference>
<evidence type="ECO:0000313" key="3">
    <source>
        <dbReference type="Proteomes" id="UP000318416"/>
    </source>
</evidence>
<evidence type="ECO:0000313" key="2">
    <source>
        <dbReference type="EMBL" id="TWE18460.1"/>
    </source>
</evidence>
<feature type="transmembrane region" description="Helical" evidence="1">
    <location>
        <begin position="70"/>
        <end position="94"/>
    </location>
</feature>
<comment type="caution">
    <text evidence="2">The sequence shown here is derived from an EMBL/GenBank/DDBJ whole genome shotgun (WGS) entry which is preliminary data.</text>
</comment>
<sequence>MRTGFTLAILALSSLTLLPVGIAMIAGRWVPRWWREKPEAARSVGVAYLLIYLVMLANGVPRVLDATEGVGLVFSTAGMVLMAGAMVMFAVAGLKGRRRG</sequence>
<reference evidence="2 3" key="1">
    <citation type="submission" date="2019-06" db="EMBL/GenBank/DDBJ databases">
        <title>Sequencing the genomes of 1000 actinobacteria strains.</title>
        <authorList>
            <person name="Klenk H.-P."/>
        </authorList>
    </citation>
    <scope>NUCLEOTIDE SEQUENCE [LARGE SCALE GENOMIC DNA]</scope>
    <source>
        <strain evidence="2 3">DSM 41649</strain>
    </source>
</reference>
<organism evidence="2 3">
    <name type="scientific">Kitasatospora atroaurantiaca</name>
    <dbReference type="NCBI Taxonomy" id="285545"/>
    <lineage>
        <taxon>Bacteria</taxon>
        <taxon>Bacillati</taxon>
        <taxon>Actinomycetota</taxon>
        <taxon>Actinomycetes</taxon>
        <taxon>Kitasatosporales</taxon>
        <taxon>Streptomycetaceae</taxon>
        <taxon>Kitasatospora</taxon>
    </lineage>
</organism>
<evidence type="ECO:0000256" key="1">
    <source>
        <dbReference type="SAM" id="Phobius"/>
    </source>
</evidence>
<gene>
    <name evidence="2" type="ORF">FB465_3536</name>
</gene>
<name>A0A561ES64_9ACTN</name>
<keyword evidence="1" id="KW-1133">Transmembrane helix</keyword>
<keyword evidence="3" id="KW-1185">Reference proteome</keyword>
<protein>
    <submittedName>
        <fullName evidence="2">Uncharacterized protein</fullName>
    </submittedName>
</protein>
<keyword evidence="1" id="KW-0472">Membrane</keyword>